<evidence type="ECO:0000256" key="5">
    <source>
        <dbReference type="ARBA" id="ARBA00023294"/>
    </source>
</evidence>
<feature type="transmembrane region" description="Helical" evidence="6">
    <location>
        <begin position="92"/>
        <end position="114"/>
    </location>
</feature>
<dbReference type="EMBL" id="JACGWJ010000014">
    <property type="protein sequence ID" value="KAL0375492.1"/>
    <property type="molecule type" value="Genomic_DNA"/>
</dbReference>
<dbReference type="InterPro" id="IPR039305">
    <property type="entry name" value="PILS2/6"/>
</dbReference>
<sequence>MMDRMQRLLFQVLTEPQRGGESLLGTIKIAVLPIAKVFTMCFLGFLMASKYVNILPANGRKLLNGLVFSLLLPCLIFSQLGQAITFQKMIEWWFIPFNVVLATISGSIIGLIVASIVRPPYPYFKFTIIQIGIGNIGNVPLVLIAALCRDKSNPFGDFNKCSQDGNAYISFGQWVGAIVLYTYVFHMLAPPPGGTFDVEDGNLPVKNPMRNSFNALAKDNSPEQLPLLVEEAIPAHLSVTKKEKIKAFLKYIYEKLKLKQILQPPIIASLFVLNDWRFAFFLANSFLGDPCNVNRMCSFLKKLVFTSDAPLYFFTDSCMILGEAMIPCILLALGGNLVDGPGSSKLGARTTAAIILETALGSSTGLGIVMLADKLGFLPPDDKMFRFVLLLQHTMPTSVLSGAVASLRGCGREAAAVLFWVHIFAVFSMAGWIILYLNILF</sequence>
<comment type="caution">
    <text evidence="7">The sequence shown here is derived from an EMBL/GenBank/DDBJ whole genome shotgun (WGS) entry which is preliminary data.</text>
</comment>
<dbReference type="PANTHER" id="PTHR31419">
    <property type="entry name" value="PROTEIN PIN-LIKES 2"/>
    <property type="match status" value="1"/>
</dbReference>
<feature type="transmembrane region" description="Helical" evidence="6">
    <location>
        <begin position="353"/>
        <end position="372"/>
    </location>
</feature>
<accession>A0AAW2R5J1</accession>
<evidence type="ECO:0000256" key="2">
    <source>
        <dbReference type="ARBA" id="ARBA00022692"/>
    </source>
</evidence>
<reference evidence="7" key="2">
    <citation type="journal article" date="2024" name="Plant">
        <title>Genomic evolution and insights into agronomic trait innovations of Sesamum species.</title>
        <authorList>
            <person name="Miao H."/>
            <person name="Wang L."/>
            <person name="Qu L."/>
            <person name="Liu H."/>
            <person name="Sun Y."/>
            <person name="Le M."/>
            <person name="Wang Q."/>
            <person name="Wei S."/>
            <person name="Zheng Y."/>
            <person name="Lin W."/>
            <person name="Duan Y."/>
            <person name="Cao H."/>
            <person name="Xiong S."/>
            <person name="Wang X."/>
            <person name="Wei L."/>
            <person name="Li C."/>
            <person name="Ma Q."/>
            <person name="Ju M."/>
            <person name="Zhao R."/>
            <person name="Li G."/>
            <person name="Mu C."/>
            <person name="Tian Q."/>
            <person name="Mei H."/>
            <person name="Zhang T."/>
            <person name="Gao T."/>
            <person name="Zhang H."/>
        </authorList>
    </citation>
    <scope>NUCLEOTIDE SEQUENCE</scope>
    <source>
        <strain evidence="7">G02</strain>
    </source>
</reference>
<proteinExistence type="predicted"/>
<dbReference type="GO" id="GO:0080162">
    <property type="term" value="P:endoplasmic reticulum to cytosol auxin transport"/>
    <property type="evidence" value="ECO:0007669"/>
    <property type="project" value="InterPro"/>
</dbReference>
<feature type="transmembrane region" description="Helical" evidence="6">
    <location>
        <begin position="167"/>
        <end position="185"/>
    </location>
</feature>
<feature type="transmembrane region" description="Helical" evidence="6">
    <location>
        <begin position="384"/>
        <end position="405"/>
    </location>
</feature>
<dbReference type="PANTHER" id="PTHR31419:SF1">
    <property type="entry name" value="PROTEIN PIN-LIKES 6"/>
    <property type="match status" value="1"/>
</dbReference>
<gene>
    <name evidence="7" type="ORF">Sradi_3464900</name>
</gene>
<evidence type="ECO:0000256" key="1">
    <source>
        <dbReference type="ARBA" id="ARBA00004141"/>
    </source>
</evidence>
<evidence type="ECO:0000313" key="7">
    <source>
        <dbReference type="EMBL" id="KAL0375492.1"/>
    </source>
</evidence>
<keyword evidence="2 6" id="KW-0812">Transmembrane</keyword>
<reference evidence="7" key="1">
    <citation type="submission" date="2020-06" db="EMBL/GenBank/DDBJ databases">
        <authorList>
            <person name="Li T."/>
            <person name="Hu X."/>
            <person name="Zhang T."/>
            <person name="Song X."/>
            <person name="Zhang H."/>
            <person name="Dai N."/>
            <person name="Sheng W."/>
            <person name="Hou X."/>
            <person name="Wei L."/>
        </authorList>
    </citation>
    <scope>NUCLEOTIDE SEQUENCE</scope>
    <source>
        <strain evidence="7">G02</strain>
        <tissue evidence="7">Leaf</tissue>
    </source>
</reference>
<feature type="transmembrane region" description="Helical" evidence="6">
    <location>
        <begin position="126"/>
        <end position="147"/>
    </location>
</feature>
<dbReference type="Pfam" id="PF03547">
    <property type="entry name" value="Mem_trans"/>
    <property type="match status" value="1"/>
</dbReference>
<feature type="transmembrane region" description="Helical" evidence="6">
    <location>
        <begin position="29"/>
        <end position="49"/>
    </location>
</feature>
<dbReference type="AlphaFoldDB" id="A0AAW2R5J1"/>
<feature type="transmembrane region" description="Helical" evidence="6">
    <location>
        <begin position="311"/>
        <end position="333"/>
    </location>
</feature>
<dbReference type="GO" id="GO:0009734">
    <property type="term" value="P:auxin-activated signaling pathway"/>
    <property type="evidence" value="ECO:0007669"/>
    <property type="project" value="UniProtKB-KW"/>
</dbReference>
<dbReference type="InterPro" id="IPR004776">
    <property type="entry name" value="Mem_transp_PIN-like"/>
</dbReference>
<organism evidence="7">
    <name type="scientific">Sesamum radiatum</name>
    <name type="common">Black benniseed</name>
    <dbReference type="NCBI Taxonomy" id="300843"/>
    <lineage>
        <taxon>Eukaryota</taxon>
        <taxon>Viridiplantae</taxon>
        <taxon>Streptophyta</taxon>
        <taxon>Embryophyta</taxon>
        <taxon>Tracheophyta</taxon>
        <taxon>Spermatophyta</taxon>
        <taxon>Magnoliopsida</taxon>
        <taxon>eudicotyledons</taxon>
        <taxon>Gunneridae</taxon>
        <taxon>Pentapetalae</taxon>
        <taxon>asterids</taxon>
        <taxon>lamiids</taxon>
        <taxon>Lamiales</taxon>
        <taxon>Pedaliaceae</taxon>
        <taxon>Sesamum</taxon>
    </lineage>
</organism>
<protein>
    <submittedName>
        <fullName evidence="7">Protein PIN-LIKES 6</fullName>
    </submittedName>
</protein>
<keyword evidence="5" id="KW-0927">Auxin signaling pathway</keyword>
<evidence type="ECO:0000256" key="6">
    <source>
        <dbReference type="SAM" id="Phobius"/>
    </source>
</evidence>
<feature type="transmembrane region" description="Helical" evidence="6">
    <location>
        <begin position="61"/>
        <end position="80"/>
    </location>
</feature>
<comment type="subcellular location">
    <subcellularLocation>
        <location evidence="1">Membrane</location>
        <topology evidence="1">Multi-pass membrane protein</topology>
    </subcellularLocation>
</comment>
<feature type="transmembrane region" description="Helical" evidence="6">
    <location>
        <begin position="417"/>
        <end position="439"/>
    </location>
</feature>
<evidence type="ECO:0000256" key="3">
    <source>
        <dbReference type="ARBA" id="ARBA00022989"/>
    </source>
</evidence>
<name>A0AAW2R5J1_SESRA</name>
<keyword evidence="3 6" id="KW-1133">Transmembrane helix</keyword>
<dbReference type="GO" id="GO:0016020">
    <property type="term" value="C:membrane"/>
    <property type="evidence" value="ECO:0007669"/>
    <property type="project" value="UniProtKB-SubCell"/>
</dbReference>
<evidence type="ECO:0000256" key="4">
    <source>
        <dbReference type="ARBA" id="ARBA00023136"/>
    </source>
</evidence>
<keyword evidence="4 6" id="KW-0472">Membrane</keyword>